<dbReference type="OrthoDB" id="5704902at2"/>
<dbReference type="EMBL" id="PTIX01000011">
    <property type="protein sequence ID" value="PPK66164.1"/>
    <property type="molecule type" value="Genomic_DNA"/>
</dbReference>
<dbReference type="Pfam" id="PF06500">
    <property type="entry name" value="FrsA-like"/>
    <property type="match status" value="1"/>
</dbReference>
<gene>
    <name evidence="1" type="ORF">CLV40_111128</name>
</gene>
<evidence type="ECO:0000313" key="2">
    <source>
        <dbReference type="Proteomes" id="UP000239203"/>
    </source>
</evidence>
<dbReference type="Gene3D" id="3.40.50.1820">
    <property type="entry name" value="alpha/beta hydrolase"/>
    <property type="match status" value="1"/>
</dbReference>
<accession>A0A2S6GLQ3</accession>
<name>A0A2S6GLQ3_9PSEU</name>
<organism evidence="1 2">
    <name type="scientific">Actinokineospora auranticolor</name>
    <dbReference type="NCBI Taxonomy" id="155976"/>
    <lineage>
        <taxon>Bacteria</taxon>
        <taxon>Bacillati</taxon>
        <taxon>Actinomycetota</taxon>
        <taxon>Actinomycetes</taxon>
        <taxon>Pseudonocardiales</taxon>
        <taxon>Pseudonocardiaceae</taxon>
        <taxon>Actinokineospora</taxon>
    </lineage>
</organism>
<dbReference type="InterPro" id="IPR029058">
    <property type="entry name" value="AB_hydrolase_fold"/>
</dbReference>
<protein>
    <submittedName>
        <fullName evidence="1">Alpha/beta hydrolase family protein DUF1100</fullName>
    </submittedName>
</protein>
<sequence>MNDLAELKRYVVAHGRAQNLPPAHLARLLGGIEREPSWAGAWVAAGERLEAAGDLLAACGHYNLGRFPFVDGESRREALRRCVAAFDRWRARVPGIEPLELRLPGGRVRAWTTGLDRDARKPLLVVTGGIVSVKEQWAPVLLELAAHGMAGLVTELPGVGENTLRYDREAWTLYPALLDAVRDRADTDDAHLLALSFSGHAALRAAARDPRIRTVLTAGAPVRDFFTDRTWQRQVPKVTVDTLAHLTGTTPDTVFDHLSDWALLPGELAAVDAGIGYVASARDEIIPRGEVRHLRAHARRVRVTTHDDVHGSPNHFAETRLWILLSLMRSRGTWGRERVALAARLALRRLGNRARRG</sequence>
<dbReference type="InterPro" id="IPR010520">
    <property type="entry name" value="FrsA-like"/>
</dbReference>
<dbReference type="SUPFAM" id="SSF53474">
    <property type="entry name" value="alpha/beta-Hydrolases"/>
    <property type="match status" value="1"/>
</dbReference>
<evidence type="ECO:0000313" key="1">
    <source>
        <dbReference type="EMBL" id="PPK66164.1"/>
    </source>
</evidence>
<dbReference type="RefSeq" id="WP_104480637.1">
    <property type="nucleotide sequence ID" value="NZ_CP154825.1"/>
</dbReference>
<keyword evidence="2" id="KW-1185">Reference proteome</keyword>
<keyword evidence="1" id="KW-0378">Hydrolase</keyword>
<dbReference type="AlphaFoldDB" id="A0A2S6GLQ3"/>
<comment type="caution">
    <text evidence="1">The sequence shown here is derived from an EMBL/GenBank/DDBJ whole genome shotgun (WGS) entry which is preliminary data.</text>
</comment>
<dbReference type="GO" id="GO:0016787">
    <property type="term" value="F:hydrolase activity"/>
    <property type="evidence" value="ECO:0007669"/>
    <property type="project" value="UniProtKB-KW"/>
</dbReference>
<proteinExistence type="predicted"/>
<dbReference type="Proteomes" id="UP000239203">
    <property type="component" value="Unassembled WGS sequence"/>
</dbReference>
<reference evidence="1 2" key="1">
    <citation type="submission" date="2018-02" db="EMBL/GenBank/DDBJ databases">
        <title>Genomic Encyclopedia of Archaeal and Bacterial Type Strains, Phase II (KMG-II): from individual species to whole genera.</title>
        <authorList>
            <person name="Goeker M."/>
        </authorList>
    </citation>
    <scope>NUCLEOTIDE SEQUENCE [LARGE SCALE GENOMIC DNA]</scope>
    <source>
        <strain evidence="1 2">YU 961-1</strain>
    </source>
</reference>